<sequence>MFATIVDNDISLALVQPSFAHDYFDIVSRDRDYLAQWLAWPVHADGIAFFEGFIRHSLHDYADGKSLTCAMLYQGAVVGNISFNTISHDLKKVQIGYWVCQNQQGKGIVSRCVKALVHIAFEKLGMEKVEISAATENAASRAVCERLGFTLEGVIRQAEKLDDRIVDHAVYGLYRSENIPSVSQ</sequence>
<dbReference type="PROSITE" id="PS51186">
    <property type="entry name" value="GNAT"/>
    <property type="match status" value="1"/>
</dbReference>
<organism evidence="2 3">
    <name type="scientific">Enterovibrio norvegicus</name>
    <dbReference type="NCBI Taxonomy" id="188144"/>
    <lineage>
        <taxon>Bacteria</taxon>
        <taxon>Pseudomonadati</taxon>
        <taxon>Pseudomonadota</taxon>
        <taxon>Gammaproteobacteria</taxon>
        <taxon>Vibrionales</taxon>
        <taxon>Vibrionaceae</taxon>
        <taxon>Enterovibrio</taxon>
    </lineage>
</organism>
<dbReference type="GO" id="GO:1990189">
    <property type="term" value="F:protein N-terminal-serine acetyltransferase activity"/>
    <property type="evidence" value="ECO:0007669"/>
    <property type="project" value="TreeGrafter"/>
</dbReference>
<dbReference type="Pfam" id="PF13302">
    <property type="entry name" value="Acetyltransf_3"/>
    <property type="match status" value="1"/>
</dbReference>
<dbReference type="GO" id="GO:0008999">
    <property type="term" value="F:protein-N-terminal-alanine acetyltransferase activity"/>
    <property type="evidence" value="ECO:0007669"/>
    <property type="project" value="TreeGrafter"/>
</dbReference>
<dbReference type="PANTHER" id="PTHR43441:SF12">
    <property type="entry name" value="RIBOSOMAL N-ACETYLTRANSFERASE YDAF-RELATED"/>
    <property type="match status" value="1"/>
</dbReference>
<gene>
    <name evidence="2" type="ORF">BCT23_15615</name>
</gene>
<feature type="domain" description="N-acetyltransferase" evidence="1">
    <location>
        <begin position="24"/>
        <end position="176"/>
    </location>
</feature>
<evidence type="ECO:0000259" key="1">
    <source>
        <dbReference type="PROSITE" id="PS51186"/>
    </source>
</evidence>
<dbReference type="InterPro" id="IPR000182">
    <property type="entry name" value="GNAT_dom"/>
</dbReference>
<evidence type="ECO:0000313" key="2">
    <source>
        <dbReference type="EMBL" id="PMN92411.1"/>
    </source>
</evidence>
<reference evidence="3" key="1">
    <citation type="submission" date="2016-07" db="EMBL/GenBank/DDBJ databases">
        <title>Nontailed viruses are major unrecognized killers of bacteria in the ocean.</title>
        <authorList>
            <person name="Kauffman K."/>
            <person name="Hussain F."/>
            <person name="Yang J."/>
            <person name="Arevalo P."/>
            <person name="Brown J."/>
            <person name="Cutler M."/>
            <person name="Kelly L."/>
            <person name="Polz M.F."/>
        </authorList>
    </citation>
    <scope>NUCLEOTIDE SEQUENCE [LARGE SCALE GENOMIC DNA]</scope>
    <source>
        <strain evidence="3">10N.261.45.A10</strain>
    </source>
</reference>
<dbReference type="InterPro" id="IPR051908">
    <property type="entry name" value="Ribosomal_N-acetyltransferase"/>
</dbReference>
<dbReference type="GO" id="GO:0005737">
    <property type="term" value="C:cytoplasm"/>
    <property type="evidence" value="ECO:0007669"/>
    <property type="project" value="TreeGrafter"/>
</dbReference>
<dbReference type="AlphaFoldDB" id="A0A2N7LBA1"/>
<dbReference type="Gene3D" id="3.40.630.30">
    <property type="match status" value="1"/>
</dbReference>
<dbReference type="SUPFAM" id="SSF55729">
    <property type="entry name" value="Acyl-CoA N-acyltransferases (Nat)"/>
    <property type="match status" value="1"/>
</dbReference>
<dbReference type="EMBL" id="MDAL01000018">
    <property type="protein sequence ID" value="PMN92411.1"/>
    <property type="molecule type" value="Genomic_DNA"/>
</dbReference>
<comment type="caution">
    <text evidence="2">The sequence shown here is derived from an EMBL/GenBank/DDBJ whole genome shotgun (WGS) entry which is preliminary data.</text>
</comment>
<accession>A0A2N7LBA1</accession>
<dbReference type="PANTHER" id="PTHR43441">
    <property type="entry name" value="RIBOSOMAL-PROTEIN-SERINE ACETYLTRANSFERASE"/>
    <property type="match status" value="1"/>
</dbReference>
<keyword evidence="2" id="KW-0808">Transferase</keyword>
<name>A0A2N7LBA1_9GAMM</name>
<dbReference type="InterPro" id="IPR016181">
    <property type="entry name" value="Acyl_CoA_acyltransferase"/>
</dbReference>
<protein>
    <submittedName>
        <fullName evidence="2">Ribosomal-protein-L7/L12-serine acetyltransferase</fullName>
    </submittedName>
</protein>
<proteinExistence type="predicted"/>
<dbReference type="RefSeq" id="WP_102316848.1">
    <property type="nucleotide sequence ID" value="NZ_MCYQ01000012.1"/>
</dbReference>
<evidence type="ECO:0000313" key="3">
    <source>
        <dbReference type="Proteomes" id="UP000235387"/>
    </source>
</evidence>
<dbReference type="Proteomes" id="UP000235387">
    <property type="component" value="Unassembled WGS sequence"/>
</dbReference>